<feature type="compositionally biased region" description="Basic and acidic residues" evidence="5">
    <location>
        <begin position="526"/>
        <end position="553"/>
    </location>
</feature>
<feature type="domain" description="Platelet-derived growth factor (PDGF) family profile" evidence="6">
    <location>
        <begin position="179"/>
        <end position="282"/>
    </location>
</feature>
<feature type="compositionally biased region" description="Polar residues" evidence="5">
    <location>
        <begin position="482"/>
        <end position="505"/>
    </location>
</feature>
<dbReference type="GO" id="GO:0008083">
    <property type="term" value="F:growth factor activity"/>
    <property type="evidence" value="ECO:0007669"/>
    <property type="project" value="UniProtKB-KW"/>
</dbReference>
<keyword evidence="3" id="KW-0497">Mitogen</keyword>
<dbReference type="GO" id="GO:0005161">
    <property type="term" value="F:platelet-derived growth factor receptor binding"/>
    <property type="evidence" value="ECO:0007669"/>
    <property type="project" value="TreeGrafter"/>
</dbReference>
<accession>A0AAV9R5S0</accession>
<dbReference type="GO" id="GO:0005615">
    <property type="term" value="C:extracellular space"/>
    <property type="evidence" value="ECO:0007669"/>
    <property type="project" value="TreeGrafter"/>
</dbReference>
<dbReference type="CDD" id="cd00135">
    <property type="entry name" value="PDGF"/>
    <property type="match status" value="1"/>
</dbReference>
<dbReference type="SMART" id="SM00141">
    <property type="entry name" value="PDGF"/>
    <property type="match status" value="1"/>
</dbReference>
<dbReference type="PANTHER" id="PTHR11633:SF15">
    <property type="entry name" value="ADENYLATE CYCLASE, TERMINAL-DIFFERENTIATION SPECIFIC"/>
    <property type="match status" value="1"/>
</dbReference>
<feature type="compositionally biased region" description="Low complexity" evidence="5">
    <location>
        <begin position="281"/>
        <end position="296"/>
    </location>
</feature>
<feature type="region of interest" description="Disordered" evidence="5">
    <location>
        <begin position="526"/>
        <end position="651"/>
    </location>
</feature>
<gene>
    <name evidence="7" type="ORF">CRENBAI_024941</name>
</gene>
<evidence type="ECO:0000259" key="6">
    <source>
        <dbReference type="PROSITE" id="PS50278"/>
    </source>
</evidence>
<dbReference type="GO" id="GO:0070374">
    <property type="term" value="P:positive regulation of ERK1 and ERK2 cascade"/>
    <property type="evidence" value="ECO:0007669"/>
    <property type="project" value="TreeGrafter"/>
</dbReference>
<dbReference type="InterPro" id="IPR023581">
    <property type="entry name" value="PD_growth_factor_CS"/>
</dbReference>
<dbReference type="GO" id="GO:0016020">
    <property type="term" value="C:membrane"/>
    <property type="evidence" value="ECO:0007669"/>
    <property type="project" value="InterPro"/>
</dbReference>
<dbReference type="Gene3D" id="2.10.90.10">
    <property type="entry name" value="Cystine-knot cytokines"/>
    <property type="match status" value="1"/>
</dbReference>
<keyword evidence="2 4" id="KW-0339">Growth factor</keyword>
<dbReference type="GO" id="GO:0030335">
    <property type="term" value="P:positive regulation of cell migration"/>
    <property type="evidence" value="ECO:0007669"/>
    <property type="project" value="TreeGrafter"/>
</dbReference>
<evidence type="ECO:0000256" key="5">
    <source>
        <dbReference type="SAM" id="MobiDB-lite"/>
    </source>
</evidence>
<feature type="compositionally biased region" description="Basic and acidic residues" evidence="5">
    <location>
        <begin position="422"/>
        <end position="445"/>
    </location>
</feature>
<proteinExistence type="inferred from homology"/>
<feature type="region of interest" description="Disordered" evidence="5">
    <location>
        <begin position="281"/>
        <end position="333"/>
    </location>
</feature>
<dbReference type="Proteomes" id="UP001311232">
    <property type="component" value="Unassembled WGS sequence"/>
</dbReference>
<sequence>MRSDPYLDWLVGAISVELNLDIVGTVETTSNLRVSHREQTFGQAALIEGSDTFGLGIFNSACFAQAATAHGSGARLGSAAGLDPGGAKCPAGPLRLLRLGGNMKSWVLQPLLLAVLLSARLRFGNAEGDPLPQSLVDLVLDSPISSVEDLKLLLEQEASSIEDTEDEHDSLPHPTHGRYIRSLVEAQPAQKAECKVRTEVMEITRSMLDRRNADFMLFPPCVEVQRCSGCCNTEHLQCVPTVTSTRYLQVIKRKFINHKPHYENAIISVEDHVSCWCQRSSPSTSSSSSSTVVSQPNPLPPPPQKPPASSHLPLFPPHTPHPLQPKTHASKADLHRHDNLKHNQQHHHPHKHDPLARQWQQGSYTQLVRWTQPRVHQALTHVQTGVRHTTAGLLGSVSTWPSETRAEHTIMGSPHYVGHGSGFDRSREEKEKTEGGGVHHTDHEQQQQQLLKHHQRQEHQCHQHPHNSQQYNPGGDEDQELRTQYQLHAPQSDSASPPVSITQAPETGENPTAFISVIQKDSVTREKYAEVTHHKQIETKADSQKKGAEREESGTTVSEDSARAEAANQGKEKDSKFNGEGGHLTEEERRQKLLEMVQSEPEKTPLLHPHQRPKPTFKSALSTVAPMSMAAHQVPFRPASPRRRKRKHRKRISKAAMRAMIM</sequence>
<protein>
    <recommendedName>
        <fullName evidence="6">Platelet-derived growth factor (PDGF) family profile domain-containing protein</fullName>
    </recommendedName>
</protein>
<comment type="caution">
    <text evidence="7">The sequence shown here is derived from an EMBL/GenBank/DDBJ whole genome shotgun (WGS) entry which is preliminary data.</text>
</comment>
<dbReference type="Pfam" id="PF00341">
    <property type="entry name" value="PDGF"/>
    <property type="match status" value="1"/>
</dbReference>
<evidence type="ECO:0000256" key="3">
    <source>
        <dbReference type="ARBA" id="ARBA00023246"/>
    </source>
</evidence>
<dbReference type="GO" id="GO:0008284">
    <property type="term" value="P:positive regulation of cell population proliferation"/>
    <property type="evidence" value="ECO:0007669"/>
    <property type="project" value="TreeGrafter"/>
</dbReference>
<evidence type="ECO:0000256" key="4">
    <source>
        <dbReference type="RuleBase" id="RU003818"/>
    </source>
</evidence>
<reference evidence="7 8" key="1">
    <citation type="submission" date="2021-06" db="EMBL/GenBank/DDBJ databases">
        <authorList>
            <person name="Palmer J.M."/>
        </authorList>
    </citation>
    <scope>NUCLEOTIDE SEQUENCE [LARGE SCALE GENOMIC DNA]</scope>
    <source>
        <strain evidence="7 8">MEX-2019</strain>
        <tissue evidence="7">Muscle</tissue>
    </source>
</reference>
<evidence type="ECO:0000313" key="8">
    <source>
        <dbReference type="Proteomes" id="UP001311232"/>
    </source>
</evidence>
<comment type="similarity">
    <text evidence="1 4">Belongs to the PDGF/VEGF growth factor family.</text>
</comment>
<dbReference type="AlphaFoldDB" id="A0AAV9R5S0"/>
<dbReference type="GO" id="GO:0048008">
    <property type="term" value="P:platelet-derived growth factor receptor signaling pathway"/>
    <property type="evidence" value="ECO:0007669"/>
    <property type="project" value="TreeGrafter"/>
</dbReference>
<keyword evidence="8" id="KW-1185">Reference proteome</keyword>
<feature type="region of interest" description="Disordered" evidence="5">
    <location>
        <begin position="409"/>
        <end position="512"/>
    </location>
</feature>
<dbReference type="InterPro" id="IPR029034">
    <property type="entry name" value="Cystine-knot_cytokine"/>
</dbReference>
<dbReference type="SUPFAM" id="SSF57501">
    <property type="entry name" value="Cystine-knot cytokines"/>
    <property type="match status" value="1"/>
</dbReference>
<evidence type="ECO:0000313" key="7">
    <source>
        <dbReference type="EMBL" id="KAK5605141.1"/>
    </source>
</evidence>
<feature type="compositionally biased region" description="Basic residues" evidence="5">
    <location>
        <begin position="640"/>
        <end position="651"/>
    </location>
</feature>
<feature type="compositionally biased region" description="Pro residues" evidence="5">
    <location>
        <begin position="314"/>
        <end position="323"/>
    </location>
</feature>
<organism evidence="7 8">
    <name type="scientific">Crenichthys baileyi</name>
    <name type="common">White River springfish</name>
    <dbReference type="NCBI Taxonomy" id="28760"/>
    <lineage>
        <taxon>Eukaryota</taxon>
        <taxon>Metazoa</taxon>
        <taxon>Chordata</taxon>
        <taxon>Craniata</taxon>
        <taxon>Vertebrata</taxon>
        <taxon>Euteleostomi</taxon>
        <taxon>Actinopterygii</taxon>
        <taxon>Neopterygii</taxon>
        <taxon>Teleostei</taxon>
        <taxon>Neoteleostei</taxon>
        <taxon>Acanthomorphata</taxon>
        <taxon>Ovalentaria</taxon>
        <taxon>Atherinomorphae</taxon>
        <taxon>Cyprinodontiformes</taxon>
        <taxon>Goodeidae</taxon>
        <taxon>Crenichthys</taxon>
    </lineage>
</organism>
<feature type="compositionally biased region" description="Pro residues" evidence="5">
    <location>
        <begin position="297"/>
        <end position="306"/>
    </location>
</feature>
<dbReference type="GO" id="GO:0051781">
    <property type="term" value="P:positive regulation of cell division"/>
    <property type="evidence" value="ECO:0007669"/>
    <property type="project" value="UniProtKB-KW"/>
</dbReference>
<dbReference type="EMBL" id="JAHHUM010002313">
    <property type="protein sequence ID" value="KAK5605141.1"/>
    <property type="molecule type" value="Genomic_DNA"/>
</dbReference>
<evidence type="ECO:0000256" key="2">
    <source>
        <dbReference type="ARBA" id="ARBA00023030"/>
    </source>
</evidence>
<dbReference type="PROSITE" id="PS50278">
    <property type="entry name" value="PDGF_2"/>
    <property type="match status" value="1"/>
</dbReference>
<evidence type="ECO:0000256" key="1">
    <source>
        <dbReference type="ARBA" id="ARBA00006686"/>
    </source>
</evidence>
<feature type="compositionally biased region" description="Basic and acidic residues" evidence="5">
    <location>
        <begin position="570"/>
        <end position="593"/>
    </location>
</feature>
<dbReference type="PROSITE" id="PS00249">
    <property type="entry name" value="PDGF_1"/>
    <property type="match status" value="1"/>
</dbReference>
<dbReference type="GO" id="GO:0051897">
    <property type="term" value="P:positive regulation of phosphatidylinositol 3-kinase/protein kinase B signal transduction"/>
    <property type="evidence" value="ECO:0007669"/>
    <property type="project" value="TreeGrafter"/>
</dbReference>
<name>A0AAV9R5S0_9TELE</name>
<dbReference type="InterPro" id="IPR000072">
    <property type="entry name" value="PDGF/VEGF_dom"/>
</dbReference>
<dbReference type="PANTHER" id="PTHR11633">
    <property type="entry name" value="PLATELET-DERIVED GROWTH FACTOR"/>
    <property type="match status" value="1"/>
</dbReference>